<reference evidence="1 2" key="1">
    <citation type="journal article" date="2013" name="PLoS ONE">
        <title>The first genomic and proteomic characterization of a deep-sea sulfate reducer: insights into the piezophilic lifestyle of Desulfovibrio piezophilus.</title>
        <authorList>
            <person name="Pradel N."/>
            <person name="Ji B."/>
            <person name="Gimenez G."/>
            <person name="Talla E."/>
            <person name="Lenoble P."/>
            <person name="Garel M."/>
            <person name="Tamburini C."/>
            <person name="Fourquet P."/>
            <person name="Lebrun R."/>
            <person name="Bertin P."/>
            <person name="Denis Y."/>
            <person name="Pophillat M."/>
            <person name="Barbe V."/>
            <person name="Ollivier B."/>
            <person name="Dolla A."/>
        </authorList>
    </citation>
    <scope>NUCLEOTIDE SEQUENCE [LARGE SCALE GENOMIC DNA]</scope>
    <source>
        <strain evidence="2">DSM 10523 / SB164P1</strain>
    </source>
</reference>
<reference evidence="2" key="2">
    <citation type="journal article" date="2013" name="Stand. Genomic Sci.">
        <title>Complete genome sequence of Desulfocapsa sulfexigens, a marine deltaproteobacterium specialized in disproportionating inorganic sulfur compounds.</title>
        <authorList>
            <person name="Finster K.W."/>
            <person name="Kjeldsen K.U."/>
            <person name="Kube M."/>
            <person name="Reinhardt R."/>
            <person name="Mussmann M."/>
            <person name="Amann R."/>
            <person name="Schreiber L."/>
        </authorList>
    </citation>
    <scope>NUCLEOTIDE SEQUENCE [LARGE SCALE GENOMIC DNA]</scope>
    <source>
        <strain evidence="2">DSM 10523 / SB164P1</strain>
    </source>
</reference>
<dbReference type="EMBL" id="FO203427">
    <property type="protein sequence ID" value="CCH49414.1"/>
    <property type="molecule type" value="Genomic_DNA"/>
</dbReference>
<protein>
    <submittedName>
        <fullName evidence="1">Uncharacterized protein</fullName>
    </submittedName>
</protein>
<organism evidence="1 2">
    <name type="scientific">Pseudodesulfovibrio piezophilus (strain DSM 21447 / JCM 15486 / C1TLV30)</name>
    <name type="common">Desulfovibrio piezophilus</name>
    <dbReference type="NCBI Taxonomy" id="1322246"/>
    <lineage>
        <taxon>Bacteria</taxon>
        <taxon>Pseudomonadati</taxon>
        <taxon>Thermodesulfobacteriota</taxon>
        <taxon>Desulfovibrionia</taxon>
        <taxon>Desulfovibrionales</taxon>
        <taxon>Desulfovibrionaceae</taxon>
    </lineage>
</organism>
<dbReference type="PATRIC" id="fig|879567.3.peg.2326"/>
<sequence>MTQETKRSFEWKEVCDLFCIRDEENLEDEEREKILSRINKVTDEHGREYVIRKIALVTQ</sequence>
<keyword evidence="2" id="KW-1185">Reference proteome</keyword>
<accession>M1WRA4</accession>
<dbReference type="BioCyc" id="DPIE1322246:BN4_RS10955-MONOMER"/>
<proteinExistence type="predicted"/>
<dbReference type="Proteomes" id="UP000011724">
    <property type="component" value="Chromosome"/>
</dbReference>
<evidence type="ECO:0000313" key="1">
    <source>
        <dbReference type="EMBL" id="CCH49414.1"/>
    </source>
</evidence>
<gene>
    <name evidence="1" type="ordered locus">BN4_12179</name>
</gene>
<dbReference type="eggNOG" id="ENOG5032EXE">
    <property type="taxonomic scope" value="Bacteria"/>
</dbReference>
<dbReference type="STRING" id="1322246.BN4_12179"/>
<dbReference type="AlphaFoldDB" id="M1WRA4"/>
<dbReference type="KEGG" id="dpi:BN4_12179"/>
<evidence type="ECO:0000313" key="2">
    <source>
        <dbReference type="Proteomes" id="UP000011724"/>
    </source>
</evidence>
<name>M1WRA4_PSEP2</name>
<dbReference type="RefSeq" id="WP_015415458.1">
    <property type="nucleotide sequence ID" value="NC_020409.1"/>
</dbReference>
<dbReference type="HOGENOM" id="CLU_2914914_0_0_7"/>